<feature type="region of interest" description="Disordered" evidence="1">
    <location>
        <begin position="1"/>
        <end position="23"/>
    </location>
</feature>
<dbReference type="EMBL" id="JAFJMO010000014">
    <property type="protein sequence ID" value="KAJ8256846.1"/>
    <property type="molecule type" value="Genomic_DNA"/>
</dbReference>
<sequence length="155" mass="16251">MSGAGHYNPAGRTPDPVSQSHRGCVSARLASGVEFGAVTEPGPYQSLSAGVRGQSSPPSHMRPTLREMYGRYTQELGDYAKEEAARLREEGVYGDPSLRGAALWSCWSTTRAAAPSAGPGAGVRVRRAPDPRCGSFVSEAGGHYPEASVCAGEKL</sequence>
<keyword evidence="3" id="KW-1185">Reference proteome</keyword>
<dbReference type="Proteomes" id="UP001152803">
    <property type="component" value="Unassembled WGS sequence"/>
</dbReference>
<dbReference type="AlphaFoldDB" id="A0A9Q1HQA2"/>
<name>A0A9Q1HQA2_CONCO</name>
<evidence type="ECO:0000256" key="1">
    <source>
        <dbReference type="SAM" id="MobiDB-lite"/>
    </source>
</evidence>
<evidence type="ECO:0000313" key="3">
    <source>
        <dbReference type="Proteomes" id="UP001152803"/>
    </source>
</evidence>
<proteinExistence type="predicted"/>
<gene>
    <name evidence="2" type="ORF">COCON_G00189980</name>
</gene>
<accession>A0A9Q1HQA2</accession>
<organism evidence="2 3">
    <name type="scientific">Conger conger</name>
    <name type="common">Conger eel</name>
    <name type="synonym">Muraena conger</name>
    <dbReference type="NCBI Taxonomy" id="82655"/>
    <lineage>
        <taxon>Eukaryota</taxon>
        <taxon>Metazoa</taxon>
        <taxon>Chordata</taxon>
        <taxon>Craniata</taxon>
        <taxon>Vertebrata</taxon>
        <taxon>Euteleostomi</taxon>
        <taxon>Actinopterygii</taxon>
        <taxon>Neopterygii</taxon>
        <taxon>Teleostei</taxon>
        <taxon>Anguilliformes</taxon>
        <taxon>Congridae</taxon>
        <taxon>Conger</taxon>
    </lineage>
</organism>
<protein>
    <submittedName>
        <fullName evidence="2">Uncharacterized protein</fullName>
    </submittedName>
</protein>
<evidence type="ECO:0000313" key="2">
    <source>
        <dbReference type="EMBL" id="KAJ8256846.1"/>
    </source>
</evidence>
<comment type="caution">
    <text evidence="2">The sequence shown here is derived from an EMBL/GenBank/DDBJ whole genome shotgun (WGS) entry which is preliminary data.</text>
</comment>
<reference evidence="2" key="1">
    <citation type="journal article" date="2023" name="Science">
        <title>Genome structures resolve the early diversification of teleost fishes.</title>
        <authorList>
            <person name="Parey E."/>
            <person name="Louis A."/>
            <person name="Montfort J."/>
            <person name="Bouchez O."/>
            <person name="Roques C."/>
            <person name="Iampietro C."/>
            <person name="Lluch J."/>
            <person name="Castinel A."/>
            <person name="Donnadieu C."/>
            <person name="Desvignes T."/>
            <person name="Floi Bucao C."/>
            <person name="Jouanno E."/>
            <person name="Wen M."/>
            <person name="Mejri S."/>
            <person name="Dirks R."/>
            <person name="Jansen H."/>
            <person name="Henkel C."/>
            <person name="Chen W.J."/>
            <person name="Zahm M."/>
            <person name="Cabau C."/>
            <person name="Klopp C."/>
            <person name="Thompson A.W."/>
            <person name="Robinson-Rechavi M."/>
            <person name="Braasch I."/>
            <person name="Lecointre G."/>
            <person name="Bobe J."/>
            <person name="Postlethwait J.H."/>
            <person name="Berthelot C."/>
            <person name="Roest Crollius H."/>
            <person name="Guiguen Y."/>
        </authorList>
    </citation>
    <scope>NUCLEOTIDE SEQUENCE</scope>
    <source>
        <strain evidence="2">Concon-B</strain>
    </source>
</reference>
<dbReference type="OrthoDB" id="8947484at2759"/>